<organism evidence="1 2">
    <name type="scientific">Streptomyces nigrescens</name>
    <dbReference type="NCBI Taxonomy" id="1920"/>
    <lineage>
        <taxon>Bacteria</taxon>
        <taxon>Bacillati</taxon>
        <taxon>Actinomycetota</taxon>
        <taxon>Actinomycetes</taxon>
        <taxon>Kitasatosporales</taxon>
        <taxon>Streptomycetaceae</taxon>
        <taxon>Streptomyces</taxon>
    </lineage>
</organism>
<keyword evidence="1" id="KW-0614">Plasmid</keyword>
<accession>A0ABM8A7Q1</accession>
<protein>
    <submittedName>
        <fullName evidence="1">Uncharacterized protein</fullName>
    </submittedName>
</protein>
<evidence type="ECO:0000313" key="2">
    <source>
        <dbReference type="Proteomes" id="UP001059597"/>
    </source>
</evidence>
<dbReference type="Proteomes" id="UP001059597">
    <property type="component" value="Plasmid SNP1"/>
</dbReference>
<gene>
    <name evidence="1" type="ORF">HEK616_82590</name>
</gene>
<proteinExistence type="predicted"/>
<keyword evidence="2" id="KW-1185">Reference proteome</keyword>
<reference evidence="1" key="1">
    <citation type="submission" date="2022-06" db="EMBL/GenBank/DDBJ databases">
        <title>Complete genome sequence of Streptomyces nigrescens HEK616.</title>
        <authorList>
            <person name="Asamizu S."/>
            <person name="Onaka H."/>
        </authorList>
    </citation>
    <scope>NUCLEOTIDE SEQUENCE</scope>
    <source>
        <strain evidence="1">HEK616</strain>
        <plasmid evidence="1">SNP1</plasmid>
    </source>
</reference>
<dbReference type="EMBL" id="AP026074">
    <property type="protein sequence ID" value="BDM74772.1"/>
    <property type="molecule type" value="Genomic_DNA"/>
</dbReference>
<sequence>MSAGAQPDPASVPGQNLDRNAARQWLKLQIDKEPPILKQIAALHKEAQLNAFKARDAKKKRSAQDRLSNTPVTALLRKRADVNPMMLIAAGVATADHILELGASGLRARANIDANAAANWVNAARDVKRAQPGDDLPAPSPSDWCEEDVGLVRSLLILESAGLLRYAPHTQGLSYASDRARAVLKGTNWLRWKFKASASDDLAANVAELSEWVSSGNGEANREQVESHLARHMTLVEDLRDPNEVARLWGGKHEDLLTLLREEVP</sequence>
<evidence type="ECO:0000313" key="1">
    <source>
        <dbReference type="EMBL" id="BDM74772.1"/>
    </source>
</evidence>
<name>A0ABM8A7Q1_STRNI</name>
<geneLocation type="plasmid" evidence="1 2">
    <name>SNP1</name>
</geneLocation>